<proteinExistence type="predicted"/>
<dbReference type="RefSeq" id="WP_207979858.1">
    <property type="nucleotide sequence ID" value="NZ_CP068391.1"/>
</dbReference>
<gene>
    <name evidence="1" type="ORF">JKX24_16565</name>
</gene>
<evidence type="ECO:0000313" key="1">
    <source>
        <dbReference type="EMBL" id="QQX51815.1"/>
    </source>
</evidence>
<accession>A0A7U0RMB8</accession>
<dbReference type="Proteomes" id="UP000596176">
    <property type="component" value="Chromosome"/>
</dbReference>
<sequence>MANRYLADCEKIVIKAAGRDLSDDELQDVFGQLRRNIDRYQAENASITLEEAALKAADEMVSGDKLARVIEARNKAINLKIRTKLESFLNNSKESLGADRPDIALSALLVSRNEAAEGFRASASREQGQLEGKYIAGFEHDLNQSGLSKALSSGEYDQEIADALWKVGRGEPTAGLSKESIKLAEIINKWQEVARLDSNRAGSFIGKLAGYITRQSHDWAKIRGAGYEAWRDTILPRLDQTTFDGVANRDEFLQSVYNGLASGIHLSNQKSDWLSGFKGGSNQAKRASQERVLHFKDGVAWHEYNKAYGVGNLRESVMSGLTSSARTTGVMRVLGTNPENMFGHLFETQQARLKKLNNPAAEADFAGRRRALENELSEILGYNSIPANSAIARAGATIRAVEGMTKLGGAVISSFNDVGNAAMELRYQGMNLMDAMGKSIAGKLKGYSAADQKEILGYMGIFTDSVRDEMIAKFSGDTSVPGRISRLQRTFFKLNLLNWWTENSRKSMGLVMSNWMARNSKSAWSSMNDDLRRVLNSSGITEREWNIYRGMEMDSVRGNQHMTPNGVKYIPDERIAEYVAADGLQVNKTSIAAARESLEGKLRGYYLDRVLIAMSEPGARTRAMMKQGTQPGTPLGEAIRFGGQFKSFTGSFMQNTIGREIYGRGYTPAELGQSRFTSLANAMRNGNGEKMGLAQLFIWMTALGYVSMQTKLLLKGQTPRPADAKTFLAAAAQGGGLGIMGDFLFGEYNRFGGGLASSLAGPTVGDLDQIRNLFLRARDGDAKAADLLKFGIDHTPFMNLHVVRPAMNYLILNRAQEWLSPGSLERYRQRVEKEQGNTFIVPPSQFMLGR</sequence>
<dbReference type="AlphaFoldDB" id="A0A7U0RMB8"/>
<dbReference type="EMBL" id="CP068391">
    <property type="protein sequence ID" value="QQX51815.1"/>
    <property type="molecule type" value="Genomic_DNA"/>
</dbReference>
<reference evidence="1 2" key="1">
    <citation type="submission" date="2021-01" db="EMBL/GenBank/DDBJ databases">
        <title>Chromosome sequence of Serratia proteamaculans strain 94 rif-r, isolated from spoiled beef.</title>
        <authorList>
            <person name="Zaytseva Y.V."/>
            <person name="Iablokov S.N."/>
            <person name="Klyukina A."/>
        </authorList>
    </citation>
    <scope>NUCLEOTIDE SEQUENCE [LARGE SCALE GENOMIC DNA]</scope>
    <source>
        <strain evidence="1 2">94 rif-r</strain>
    </source>
</reference>
<organism evidence="1 2">
    <name type="scientific">Serratia proteamaculans</name>
    <dbReference type="NCBI Taxonomy" id="28151"/>
    <lineage>
        <taxon>Bacteria</taxon>
        <taxon>Pseudomonadati</taxon>
        <taxon>Pseudomonadota</taxon>
        <taxon>Gammaproteobacteria</taxon>
        <taxon>Enterobacterales</taxon>
        <taxon>Yersiniaceae</taxon>
        <taxon>Serratia</taxon>
    </lineage>
</organism>
<protein>
    <submittedName>
        <fullName evidence="1">Uncharacterized protein</fullName>
    </submittedName>
</protein>
<evidence type="ECO:0000313" key="2">
    <source>
        <dbReference type="Proteomes" id="UP000596176"/>
    </source>
</evidence>
<name>A0A7U0RMB8_SERPR</name>